<proteinExistence type="predicted"/>
<keyword evidence="2" id="KW-1185">Reference proteome</keyword>
<name>A0A8X7SF16_BRACI</name>
<gene>
    <name evidence="1" type="ORF">Bca52824_025771</name>
</gene>
<dbReference type="AlphaFoldDB" id="A0A8X7SF16"/>
<evidence type="ECO:0000313" key="1">
    <source>
        <dbReference type="EMBL" id="KAG2306023.1"/>
    </source>
</evidence>
<dbReference type="Proteomes" id="UP000886595">
    <property type="component" value="Unassembled WGS sequence"/>
</dbReference>
<accession>A0A8X7SF16</accession>
<reference evidence="1 2" key="1">
    <citation type="submission" date="2020-02" db="EMBL/GenBank/DDBJ databases">
        <authorList>
            <person name="Ma Q."/>
            <person name="Huang Y."/>
            <person name="Song X."/>
            <person name="Pei D."/>
        </authorList>
    </citation>
    <scope>NUCLEOTIDE SEQUENCE [LARGE SCALE GENOMIC DNA]</scope>
    <source>
        <strain evidence="1">Sxm20200214</strain>
        <tissue evidence="1">Leaf</tissue>
    </source>
</reference>
<organism evidence="1 2">
    <name type="scientific">Brassica carinata</name>
    <name type="common">Ethiopian mustard</name>
    <name type="synonym">Abyssinian cabbage</name>
    <dbReference type="NCBI Taxonomy" id="52824"/>
    <lineage>
        <taxon>Eukaryota</taxon>
        <taxon>Viridiplantae</taxon>
        <taxon>Streptophyta</taxon>
        <taxon>Embryophyta</taxon>
        <taxon>Tracheophyta</taxon>
        <taxon>Spermatophyta</taxon>
        <taxon>Magnoliopsida</taxon>
        <taxon>eudicotyledons</taxon>
        <taxon>Gunneridae</taxon>
        <taxon>Pentapetalae</taxon>
        <taxon>rosids</taxon>
        <taxon>malvids</taxon>
        <taxon>Brassicales</taxon>
        <taxon>Brassicaceae</taxon>
        <taxon>Brassiceae</taxon>
        <taxon>Brassica</taxon>
    </lineage>
</organism>
<evidence type="ECO:0000313" key="2">
    <source>
        <dbReference type="Proteomes" id="UP000886595"/>
    </source>
</evidence>
<sequence length="246" mass="28986">MDTHFNSSSPYSWNHGSKRENTAAYVALDMWMKLSTIYIYSDPTAETLCIKEIISWARFRISFVLIIQERFSEYKTKKCCWVGLRRVPGMYTNQDRESLIKELDFVNRILRGREDPRGTKLLEAELERIARLKQAETDILQLKANEAKRRLISGSLVAEFKHLLRVKLIPKNEYLCLPFYWKDPRSVLYACSNGIEHRWHKVHGIWWCFSQEDHPTFGLFCDKPMSHGQCNMVVERLDDYLIESGI</sequence>
<protein>
    <submittedName>
        <fullName evidence="1">Uncharacterized protein</fullName>
    </submittedName>
</protein>
<comment type="caution">
    <text evidence="1">The sequence shown here is derived from an EMBL/GenBank/DDBJ whole genome shotgun (WGS) entry which is preliminary data.</text>
</comment>
<dbReference type="EMBL" id="JAAMPC010000006">
    <property type="protein sequence ID" value="KAG2306023.1"/>
    <property type="molecule type" value="Genomic_DNA"/>
</dbReference>